<dbReference type="RefSeq" id="WP_041975240.1">
    <property type="nucleotide sequence ID" value="NZ_CBXV010000004.1"/>
</dbReference>
<dbReference type="OrthoDB" id="321649at2"/>
<protein>
    <recommendedName>
        <fullName evidence="3">Phytanoyl-CoA dioxygenase family protein</fullName>
    </recommendedName>
</protein>
<accession>A0A0B6WY43</accession>
<dbReference type="STRING" id="454194.PYK22_01212"/>
<dbReference type="AlphaFoldDB" id="A0A0B6WY43"/>
<evidence type="ECO:0008006" key="3">
    <source>
        <dbReference type="Google" id="ProtNLM"/>
    </source>
</evidence>
<name>A0A0B6WY43_9BACT</name>
<gene>
    <name evidence="1" type="ORF">PYK22_01212</name>
</gene>
<reference evidence="1 2" key="2">
    <citation type="submission" date="2015-01" db="EMBL/GenBank/DDBJ databases">
        <title>Complete genome sequence of Pyrinomonas methylaliphatogenes type strain K22T.</title>
        <authorList>
            <person name="Lee K.C.Y."/>
            <person name="Power J.F."/>
            <person name="Dunfield P.F."/>
            <person name="Morgan X.C."/>
            <person name="Huttenhower C."/>
            <person name="Stott M.B."/>
        </authorList>
    </citation>
    <scope>NUCLEOTIDE SEQUENCE [LARGE SCALE GENOMIC DNA]</scope>
    <source>
        <strain evidence="1 2">K22</strain>
    </source>
</reference>
<reference evidence="1 2" key="1">
    <citation type="submission" date="2013-12" db="EMBL/GenBank/DDBJ databases">
        <authorList>
            <person name="Stott M."/>
        </authorList>
    </citation>
    <scope>NUCLEOTIDE SEQUENCE [LARGE SCALE GENOMIC DNA]</scope>
    <source>
        <strain evidence="1 2">K22</strain>
    </source>
</reference>
<keyword evidence="2" id="KW-1185">Reference proteome</keyword>
<proteinExistence type="predicted"/>
<evidence type="ECO:0000313" key="1">
    <source>
        <dbReference type="EMBL" id="CDM65214.1"/>
    </source>
</evidence>
<dbReference type="Proteomes" id="UP000031518">
    <property type="component" value="Unassembled WGS sequence"/>
</dbReference>
<evidence type="ECO:0000313" key="2">
    <source>
        <dbReference type="Proteomes" id="UP000031518"/>
    </source>
</evidence>
<dbReference type="Gene3D" id="2.60.120.620">
    <property type="entry name" value="q2cbj1_9rhob like domain"/>
    <property type="match status" value="1"/>
</dbReference>
<sequence length="313" mass="35974">MNAIYLDSRHSEEERRHRIYDGHFYAFSPTPATRALCSFARQMIEEAFHPLDPRTAQFALSVEEFVAIAGPLKPQFIHHPRVKGLVTEMLAEFGCDLNETYFDVPRLRVVTHDRYLTSGVGYVLHPHRDTWYSAPMCQIHWWLPIYAIEAENSLAFHPKYWDRPVENDSHLFNYYDWNRERRSATQHVKNDPRFQPHAQGPIETEPELRFVCDAGGAILFSAAHLHSTVPNVSGVTRFSMDFRTVHLGDLAAHRGAPNLDSAPQGTTLRDFLRCSDFAPLPPEIINEYDDAEAIRGREEFLVFRPDKASSVAR</sequence>
<organism evidence="1 2">
    <name type="scientific">Pyrinomonas methylaliphatogenes</name>
    <dbReference type="NCBI Taxonomy" id="454194"/>
    <lineage>
        <taxon>Bacteria</taxon>
        <taxon>Pseudomonadati</taxon>
        <taxon>Acidobacteriota</taxon>
        <taxon>Blastocatellia</taxon>
        <taxon>Blastocatellales</taxon>
        <taxon>Pyrinomonadaceae</taxon>
        <taxon>Pyrinomonas</taxon>
    </lineage>
</organism>
<dbReference type="SUPFAM" id="SSF51197">
    <property type="entry name" value="Clavaminate synthase-like"/>
    <property type="match status" value="1"/>
</dbReference>
<dbReference type="EMBL" id="CBXV010000004">
    <property type="protein sequence ID" value="CDM65214.1"/>
    <property type="molecule type" value="Genomic_DNA"/>
</dbReference>